<comment type="caution">
    <text evidence="3">The sequence shown here is derived from an EMBL/GenBank/DDBJ whole genome shotgun (WGS) entry which is preliminary data.</text>
</comment>
<protein>
    <recommendedName>
        <fullName evidence="2">AAA+ ATPase domain-containing protein</fullName>
    </recommendedName>
</protein>
<gene>
    <name evidence="3" type="ORF">HNR09_001664</name>
</gene>
<proteinExistence type="predicted"/>
<dbReference type="SMART" id="SM00382">
    <property type="entry name" value="AAA"/>
    <property type="match status" value="1"/>
</dbReference>
<dbReference type="Pfam" id="PF00154">
    <property type="entry name" value="RecA_N"/>
    <property type="match status" value="1"/>
</dbReference>
<sequence>MSEDNTSVPRSPDTGGGNGNRSLYGDVGAFLAAGMPDPPAPEILPRTDGTGLFYRGQVNVVFGEPESGKTTIALHAALRTIRGGGRAAVIDLDHNSMAGIVSKLLAIGAEPDELTSLDRFRYAEPDDRAELQSVVMDLSQWGADVVVLDSIGELLPAMALNSNSPDDFTLANAAVLKPLAMSGACVIAVDHVSKHGGDKGPTGTAAKRRAAGGVMLQVTVKEPFTPGSGGSAYVSIYKDRHGGLRANSPTGEREPLAGTFVMHQDGTCIVYAAEAGERKPAAVPAEDLDALARLDPPPSSVRDVKERMHWRTDRAADVLRVYRSQIDTGADARSRSPSVPGEQEHGTVPVPHPYVRGTGNTSQGVA</sequence>
<dbReference type="Proteomes" id="UP000535437">
    <property type="component" value="Unassembled WGS sequence"/>
</dbReference>
<evidence type="ECO:0000256" key="1">
    <source>
        <dbReference type="SAM" id="MobiDB-lite"/>
    </source>
</evidence>
<feature type="region of interest" description="Disordered" evidence="1">
    <location>
        <begin position="327"/>
        <end position="366"/>
    </location>
</feature>
<organism evidence="3 4">
    <name type="scientific">Nesterenkonia xinjiangensis</name>
    <dbReference type="NCBI Taxonomy" id="225327"/>
    <lineage>
        <taxon>Bacteria</taxon>
        <taxon>Bacillati</taxon>
        <taxon>Actinomycetota</taxon>
        <taxon>Actinomycetes</taxon>
        <taxon>Micrococcales</taxon>
        <taxon>Micrococcaceae</taxon>
        <taxon>Nesterenkonia</taxon>
    </lineage>
</organism>
<dbReference type="InterPro" id="IPR049428">
    <property type="entry name" value="RecA-like_N"/>
</dbReference>
<dbReference type="InterPro" id="IPR027417">
    <property type="entry name" value="P-loop_NTPase"/>
</dbReference>
<dbReference type="SUPFAM" id="SSF52540">
    <property type="entry name" value="P-loop containing nucleoside triphosphate hydrolases"/>
    <property type="match status" value="1"/>
</dbReference>
<dbReference type="Gene3D" id="3.40.50.300">
    <property type="entry name" value="P-loop containing nucleotide triphosphate hydrolases"/>
    <property type="match status" value="1"/>
</dbReference>
<evidence type="ECO:0000313" key="4">
    <source>
        <dbReference type="Proteomes" id="UP000535437"/>
    </source>
</evidence>
<reference evidence="3 4" key="1">
    <citation type="submission" date="2020-07" db="EMBL/GenBank/DDBJ databases">
        <title>Sequencing the genomes of 1000 actinobacteria strains.</title>
        <authorList>
            <person name="Klenk H.-P."/>
        </authorList>
    </citation>
    <scope>NUCLEOTIDE SEQUENCE [LARGE SCALE GENOMIC DNA]</scope>
    <source>
        <strain evidence="3 4">DSM 15475</strain>
    </source>
</reference>
<dbReference type="AlphaFoldDB" id="A0A7Z0GNP5"/>
<evidence type="ECO:0000313" key="3">
    <source>
        <dbReference type="EMBL" id="NYJ78253.1"/>
    </source>
</evidence>
<feature type="domain" description="AAA+ ATPase" evidence="2">
    <location>
        <begin position="55"/>
        <end position="222"/>
    </location>
</feature>
<dbReference type="InterPro" id="IPR003593">
    <property type="entry name" value="AAA+_ATPase"/>
</dbReference>
<keyword evidence="4" id="KW-1185">Reference proteome</keyword>
<name>A0A7Z0GNP5_9MICC</name>
<evidence type="ECO:0000259" key="2">
    <source>
        <dbReference type="SMART" id="SM00382"/>
    </source>
</evidence>
<dbReference type="RefSeq" id="WP_179541621.1">
    <property type="nucleotide sequence ID" value="NZ_BAAALL010000002.1"/>
</dbReference>
<dbReference type="EMBL" id="JACCFY010000001">
    <property type="protein sequence ID" value="NYJ78253.1"/>
    <property type="molecule type" value="Genomic_DNA"/>
</dbReference>
<feature type="region of interest" description="Disordered" evidence="1">
    <location>
        <begin position="1"/>
        <end position="20"/>
    </location>
</feature>
<accession>A0A7Z0GNP5</accession>